<feature type="transmembrane region" description="Helical" evidence="1">
    <location>
        <begin position="100"/>
        <end position="123"/>
    </location>
</feature>
<dbReference type="PANTHER" id="PTHR33782">
    <property type="entry name" value="OS01G0121600 PROTEIN"/>
    <property type="match status" value="1"/>
</dbReference>
<evidence type="ECO:0000313" key="2">
    <source>
        <dbReference type="EMBL" id="KDP22670.1"/>
    </source>
</evidence>
<keyword evidence="1" id="KW-1133">Transmembrane helix</keyword>
<dbReference type="PANTHER" id="PTHR33782:SF27">
    <property type="entry name" value="PROTEIN, PUTATIVE-RELATED"/>
    <property type="match status" value="1"/>
</dbReference>
<sequence length="136" mass="15849">MEATKFLSSPLFLRQPIFRHRRSAAMAFNKKENGGSAVDENMILLRVRIREMKITEESDNPPSHWMEWEKQYYAYSNYYNDVYEAVGLLQNFLMNIRPSLAFGILAVVLISMFISTGVVLFQFTEITTRILIWALS</sequence>
<dbReference type="STRING" id="180498.A0A067JRQ7"/>
<gene>
    <name evidence="2" type="ORF">JCGZ_02512</name>
</gene>
<dbReference type="EMBL" id="KK915410">
    <property type="protein sequence ID" value="KDP22670.1"/>
    <property type="molecule type" value="Genomic_DNA"/>
</dbReference>
<dbReference type="OrthoDB" id="672819at2759"/>
<evidence type="ECO:0000256" key="1">
    <source>
        <dbReference type="SAM" id="Phobius"/>
    </source>
</evidence>
<evidence type="ECO:0000313" key="3">
    <source>
        <dbReference type="Proteomes" id="UP000027138"/>
    </source>
</evidence>
<proteinExistence type="predicted"/>
<reference evidence="2 3" key="1">
    <citation type="journal article" date="2014" name="PLoS ONE">
        <title>Global Analysis of Gene Expression Profiles in Physic Nut (Jatropha curcas L.) Seedlings Exposed to Salt Stress.</title>
        <authorList>
            <person name="Zhang L."/>
            <person name="Zhang C."/>
            <person name="Wu P."/>
            <person name="Chen Y."/>
            <person name="Li M."/>
            <person name="Jiang H."/>
            <person name="Wu G."/>
        </authorList>
    </citation>
    <scope>NUCLEOTIDE SEQUENCE [LARGE SCALE GENOMIC DNA]</scope>
    <source>
        <strain evidence="3">cv. GZQX0401</strain>
        <tissue evidence="2">Young leaves</tissue>
    </source>
</reference>
<protein>
    <submittedName>
        <fullName evidence="2">Uncharacterized protein</fullName>
    </submittedName>
</protein>
<keyword evidence="1" id="KW-0812">Transmembrane</keyword>
<keyword evidence="3" id="KW-1185">Reference proteome</keyword>
<accession>A0A067JRQ7</accession>
<name>A0A067JRQ7_JATCU</name>
<dbReference type="Proteomes" id="UP000027138">
    <property type="component" value="Unassembled WGS sequence"/>
</dbReference>
<dbReference type="AlphaFoldDB" id="A0A067JRQ7"/>
<organism evidence="2 3">
    <name type="scientific">Jatropha curcas</name>
    <name type="common">Barbados nut</name>
    <dbReference type="NCBI Taxonomy" id="180498"/>
    <lineage>
        <taxon>Eukaryota</taxon>
        <taxon>Viridiplantae</taxon>
        <taxon>Streptophyta</taxon>
        <taxon>Embryophyta</taxon>
        <taxon>Tracheophyta</taxon>
        <taxon>Spermatophyta</taxon>
        <taxon>Magnoliopsida</taxon>
        <taxon>eudicotyledons</taxon>
        <taxon>Gunneridae</taxon>
        <taxon>Pentapetalae</taxon>
        <taxon>rosids</taxon>
        <taxon>fabids</taxon>
        <taxon>Malpighiales</taxon>
        <taxon>Euphorbiaceae</taxon>
        <taxon>Crotonoideae</taxon>
        <taxon>Jatropheae</taxon>
        <taxon>Jatropha</taxon>
    </lineage>
</organism>
<keyword evidence="1" id="KW-0472">Membrane</keyword>